<feature type="compositionally biased region" description="Polar residues" evidence="1">
    <location>
        <begin position="1"/>
        <end position="34"/>
    </location>
</feature>
<feature type="compositionally biased region" description="Acidic residues" evidence="1">
    <location>
        <begin position="73"/>
        <end position="82"/>
    </location>
</feature>
<feature type="compositionally biased region" description="Low complexity" evidence="1">
    <location>
        <begin position="164"/>
        <end position="188"/>
    </location>
</feature>
<reference evidence="2" key="2">
    <citation type="journal article" date="2023" name="Proc. Natl. Acad. Sci. U.S.A.">
        <title>A global phylogenomic analysis of the shiitake genus Lentinula.</title>
        <authorList>
            <person name="Sierra-Patev S."/>
            <person name="Min B."/>
            <person name="Naranjo-Ortiz M."/>
            <person name="Looney B."/>
            <person name="Konkel Z."/>
            <person name="Slot J.C."/>
            <person name="Sakamoto Y."/>
            <person name="Steenwyk J.L."/>
            <person name="Rokas A."/>
            <person name="Carro J."/>
            <person name="Camarero S."/>
            <person name="Ferreira P."/>
            <person name="Molpeceres G."/>
            <person name="Ruiz-Duenas F.J."/>
            <person name="Serrano A."/>
            <person name="Henrissat B."/>
            <person name="Drula E."/>
            <person name="Hughes K.W."/>
            <person name="Mata J.L."/>
            <person name="Ishikawa N.K."/>
            <person name="Vargas-Isla R."/>
            <person name="Ushijima S."/>
            <person name="Smith C.A."/>
            <person name="Donoghue J."/>
            <person name="Ahrendt S."/>
            <person name="Andreopoulos W."/>
            <person name="He G."/>
            <person name="LaButti K."/>
            <person name="Lipzen A."/>
            <person name="Ng V."/>
            <person name="Riley R."/>
            <person name="Sandor L."/>
            <person name="Barry K."/>
            <person name="Martinez A.T."/>
            <person name="Xiao Y."/>
            <person name="Gibbons J.G."/>
            <person name="Terashima K."/>
            <person name="Grigoriev I.V."/>
            <person name="Hibbett D."/>
        </authorList>
    </citation>
    <scope>NUCLEOTIDE SEQUENCE</scope>
    <source>
        <strain evidence="2">ET3784</strain>
    </source>
</reference>
<feature type="region of interest" description="Disordered" evidence="1">
    <location>
        <begin position="149"/>
        <end position="199"/>
    </location>
</feature>
<reference evidence="2" key="1">
    <citation type="submission" date="2022-08" db="EMBL/GenBank/DDBJ databases">
        <authorList>
            <consortium name="DOE Joint Genome Institute"/>
            <person name="Min B."/>
            <person name="Sierra-Patev S."/>
            <person name="Naranjo-Ortiz M."/>
            <person name="Looney B."/>
            <person name="Konkel Z."/>
            <person name="Slot J.C."/>
            <person name="Sakamoto Y."/>
            <person name="Steenwyk J.L."/>
            <person name="Rokas A."/>
            <person name="Carro J."/>
            <person name="Camarero S."/>
            <person name="Ferreira P."/>
            <person name="Molpeceres G."/>
            <person name="Ruiz-duenas F.J."/>
            <person name="Serrano A."/>
            <person name="Henrissat B."/>
            <person name="Drula E."/>
            <person name="Hughes K.W."/>
            <person name="Mata J.L."/>
            <person name="Ishikawa N.K."/>
            <person name="Vargas-Isla R."/>
            <person name="Ushijima S."/>
            <person name="Smith C.A."/>
            <person name="Ahrendt S."/>
            <person name="Andreopoulos W."/>
            <person name="He G."/>
            <person name="LaButti K."/>
            <person name="Lipzen A."/>
            <person name="Ng V."/>
            <person name="Riley R."/>
            <person name="Sandor L."/>
            <person name="Barry K."/>
            <person name="Martinez A.T."/>
            <person name="Xiao Y."/>
            <person name="Gibbons J.G."/>
            <person name="Terashima K."/>
            <person name="Hibbett D.S."/>
            <person name="Grigoriev I.V."/>
        </authorList>
    </citation>
    <scope>NUCLEOTIDE SEQUENCE</scope>
    <source>
        <strain evidence="2">ET3784</strain>
    </source>
</reference>
<proteinExistence type="predicted"/>
<feature type="region of interest" description="Disordered" evidence="1">
    <location>
        <begin position="1"/>
        <end position="133"/>
    </location>
</feature>
<name>A0AA38N0B7_9AGAR</name>
<dbReference type="AlphaFoldDB" id="A0AA38N0B7"/>
<evidence type="ECO:0000313" key="2">
    <source>
        <dbReference type="EMBL" id="KAJ3732765.1"/>
    </source>
</evidence>
<comment type="caution">
    <text evidence="2">The sequence shown here is derived from an EMBL/GenBank/DDBJ whole genome shotgun (WGS) entry which is preliminary data.</text>
</comment>
<evidence type="ECO:0000313" key="3">
    <source>
        <dbReference type="Proteomes" id="UP001176059"/>
    </source>
</evidence>
<sequence>MQPRESSVPHSRTFNIDTASNTSHSSEANGNLPSSPRRKDKGKARAPPEPVRHEPVLSPTAVLLRNGVRGSEVESESGEEGNDGGGEVEREDGDASSGNVWYGEAEAGVCRRRQSFPGGNALLGPEEMEGEYDGEELRRELLEAMVERPAPRSLPIDDPDEYGSILTPSPLSPTSTPISSTPLSTPLTPVIPPPASSLTPSSSLFAPATTPLVSLPEHAVVTVHSGTTPT</sequence>
<dbReference type="Proteomes" id="UP001176059">
    <property type="component" value="Unassembled WGS sequence"/>
</dbReference>
<evidence type="ECO:0000256" key="1">
    <source>
        <dbReference type="SAM" id="MobiDB-lite"/>
    </source>
</evidence>
<protein>
    <submittedName>
        <fullName evidence="2">Uncharacterized protein</fullName>
    </submittedName>
</protein>
<dbReference type="EMBL" id="JANVFO010000022">
    <property type="protein sequence ID" value="KAJ3732765.1"/>
    <property type="molecule type" value="Genomic_DNA"/>
</dbReference>
<gene>
    <name evidence="2" type="ORF">DFJ43DRAFT_1179950</name>
</gene>
<organism evidence="2 3">
    <name type="scientific">Lentinula guzmanii</name>
    <dbReference type="NCBI Taxonomy" id="2804957"/>
    <lineage>
        <taxon>Eukaryota</taxon>
        <taxon>Fungi</taxon>
        <taxon>Dikarya</taxon>
        <taxon>Basidiomycota</taxon>
        <taxon>Agaricomycotina</taxon>
        <taxon>Agaricomycetes</taxon>
        <taxon>Agaricomycetidae</taxon>
        <taxon>Agaricales</taxon>
        <taxon>Marasmiineae</taxon>
        <taxon>Omphalotaceae</taxon>
        <taxon>Lentinula</taxon>
    </lineage>
</organism>
<keyword evidence="3" id="KW-1185">Reference proteome</keyword>
<accession>A0AA38N0B7</accession>